<evidence type="ECO:0008006" key="5">
    <source>
        <dbReference type="Google" id="ProtNLM"/>
    </source>
</evidence>
<sequence length="335" mass="37647">TALVDMYSRCGSMEDARQVFDKMSQRNVITWTVMISGMIHRGLWDEALEYFWLMQMEGEKPNSVTLASVLPACGKTGDLQVGKEIHSYIIRNGYDVYAFVENALRRMYFECGHVEAGRDIFENMPERDVILHNAMNHEYAKNGYAVEALEIFCQIIWDDFKPNPVTVTYALSACGDGAARQKGKEIHAYIIRSGFEFNTFVCSALIDMYSKCGRIEVARTVFDAMSEKDVTSWTAMIAGHVMNGDSKEALKLFHRMQQAKLDPNCITLLAVLSACSHAGLVDEGCQCFEDMSQNYGITPRVEHYICMVDLLGCAGHLNKAYDLIENMSIIPDVGV</sequence>
<evidence type="ECO:0000313" key="4">
    <source>
        <dbReference type="Proteomes" id="UP000824469"/>
    </source>
</evidence>
<evidence type="ECO:0000256" key="2">
    <source>
        <dbReference type="PROSITE-ProRule" id="PRU00708"/>
    </source>
</evidence>
<dbReference type="InterPro" id="IPR046960">
    <property type="entry name" value="PPR_At4g14850-like_plant"/>
</dbReference>
<reference evidence="3 4" key="1">
    <citation type="journal article" date="2021" name="Nat. Plants">
        <title>The Taxus genome provides insights into paclitaxel biosynthesis.</title>
        <authorList>
            <person name="Xiong X."/>
            <person name="Gou J."/>
            <person name="Liao Q."/>
            <person name="Li Y."/>
            <person name="Zhou Q."/>
            <person name="Bi G."/>
            <person name="Li C."/>
            <person name="Du R."/>
            <person name="Wang X."/>
            <person name="Sun T."/>
            <person name="Guo L."/>
            <person name="Liang H."/>
            <person name="Lu P."/>
            <person name="Wu Y."/>
            <person name="Zhang Z."/>
            <person name="Ro D.K."/>
            <person name="Shang Y."/>
            <person name="Huang S."/>
            <person name="Yan J."/>
        </authorList>
    </citation>
    <scope>NUCLEOTIDE SEQUENCE [LARGE SCALE GENOMIC DNA]</scope>
    <source>
        <strain evidence="3">Ta-2019</strain>
    </source>
</reference>
<keyword evidence="4" id="KW-1185">Reference proteome</keyword>
<dbReference type="Pfam" id="PF01535">
    <property type="entry name" value="PPR"/>
    <property type="match status" value="1"/>
</dbReference>
<organism evidence="3 4">
    <name type="scientific">Taxus chinensis</name>
    <name type="common">Chinese yew</name>
    <name type="synonym">Taxus wallichiana var. chinensis</name>
    <dbReference type="NCBI Taxonomy" id="29808"/>
    <lineage>
        <taxon>Eukaryota</taxon>
        <taxon>Viridiplantae</taxon>
        <taxon>Streptophyta</taxon>
        <taxon>Embryophyta</taxon>
        <taxon>Tracheophyta</taxon>
        <taxon>Spermatophyta</taxon>
        <taxon>Pinopsida</taxon>
        <taxon>Pinidae</taxon>
        <taxon>Conifers II</taxon>
        <taxon>Cupressales</taxon>
        <taxon>Taxaceae</taxon>
        <taxon>Taxus</taxon>
    </lineage>
</organism>
<dbReference type="GO" id="GO:0003723">
    <property type="term" value="F:RNA binding"/>
    <property type="evidence" value="ECO:0007669"/>
    <property type="project" value="InterPro"/>
</dbReference>
<feature type="repeat" description="PPR" evidence="2">
    <location>
        <begin position="229"/>
        <end position="263"/>
    </location>
</feature>
<dbReference type="EMBL" id="JAHRHJ020000008">
    <property type="protein sequence ID" value="KAH9304435.1"/>
    <property type="molecule type" value="Genomic_DNA"/>
</dbReference>
<dbReference type="FunFam" id="1.25.40.10:FF:000381">
    <property type="entry name" value="Pentatricopeptide repeat-containing protein"/>
    <property type="match status" value="1"/>
</dbReference>
<gene>
    <name evidence="3" type="ORF">KI387_008839</name>
</gene>
<dbReference type="Gene3D" id="1.25.40.10">
    <property type="entry name" value="Tetratricopeptide repeat domain"/>
    <property type="match status" value="2"/>
</dbReference>
<keyword evidence="1" id="KW-0677">Repeat</keyword>
<dbReference type="Proteomes" id="UP000824469">
    <property type="component" value="Unassembled WGS sequence"/>
</dbReference>
<evidence type="ECO:0000313" key="3">
    <source>
        <dbReference type="EMBL" id="KAH9304435.1"/>
    </source>
</evidence>
<dbReference type="InterPro" id="IPR011990">
    <property type="entry name" value="TPR-like_helical_dom_sf"/>
</dbReference>
<proteinExistence type="predicted"/>
<dbReference type="InterPro" id="IPR002885">
    <property type="entry name" value="PPR_rpt"/>
</dbReference>
<feature type="repeat" description="PPR" evidence="2">
    <location>
        <begin position="1"/>
        <end position="26"/>
    </location>
</feature>
<feature type="non-terminal residue" evidence="3">
    <location>
        <position position="1"/>
    </location>
</feature>
<dbReference type="FunFam" id="1.25.40.10:FF:000242">
    <property type="entry name" value="Pentatricopeptide repeat-containing protein"/>
    <property type="match status" value="1"/>
</dbReference>
<dbReference type="AlphaFoldDB" id="A0AA38FJ17"/>
<comment type="caution">
    <text evidence="3">The sequence shown here is derived from an EMBL/GenBank/DDBJ whole genome shotgun (WGS) entry which is preliminary data.</text>
</comment>
<dbReference type="OMA" id="WAREAYH"/>
<evidence type="ECO:0000256" key="1">
    <source>
        <dbReference type="ARBA" id="ARBA00022737"/>
    </source>
</evidence>
<dbReference type="NCBIfam" id="TIGR00756">
    <property type="entry name" value="PPR"/>
    <property type="match status" value="5"/>
</dbReference>
<dbReference type="PANTHER" id="PTHR47926:SF347">
    <property type="entry name" value="PENTATRICOPEPTIDE REPEAT-CONTAINING PROTEIN"/>
    <property type="match status" value="1"/>
</dbReference>
<protein>
    <recommendedName>
        <fullName evidence="5">Pentatricopeptide repeat-containing protein</fullName>
    </recommendedName>
</protein>
<feature type="repeat" description="PPR" evidence="2">
    <location>
        <begin position="27"/>
        <end position="61"/>
    </location>
</feature>
<feature type="repeat" description="PPR" evidence="2">
    <location>
        <begin position="198"/>
        <end position="228"/>
    </location>
</feature>
<accession>A0AA38FJ17</accession>
<dbReference type="PROSITE" id="PS51375">
    <property type="entry name" value="PPR"/>
    <property type="match status" value="5"/>
</dbReference>
<dbReference type="GO" id="GO:0009451">
    <property type="term" value="P:RNA modification"/>
    <property type="evidence" value="ECO:0007669"/>
    <property type="project" value="InterPro"/>
</dbReference>
<name>A0AA38FJ17_TAXCH</name>
<dbReference type="Pfam" id="PF13041">
    <property type="entry name" value="PPR_2"/>
    <property type="match status" value="2"/>
</dbReference>
<feature type="repeat" description="PPR" evidence="2">
    <location>
        <begin position="128"/>
        <end position="162"/>
    </location>
</feature>
<dbReference type="PANTHER" id="PTHR47926">
    <property type="entry name" value="PENTATRICOPEPTIDE REPEAT-CONTAINING PROTEIN"/>
    <property type="match status" value="1"/>
</dbReference>